<dbReference type="Pfam" id="PF13813">
    <property type="entry name" value="MBOAT_2"/>
    <property type="match status" value="1"/>
</dbReference>
<comment type="similarity">
    <text evidence="2">Belongs to the trichothecene O-acetyltransferase family.</text>
</comment>
<evidence type="ECO:0000256" key="6">
    <source>
        <dbReference type="ARBA" id="ARBA00023136"/>
    </source>
</evidence>
<keyword evidence="4 7" id="KW-0812">Transmembrane</keyword>
<comment type="caution">
    <text evidence="9">The sequence shown here is derived from an EMBL/GenBank/DDBJ whole genome shotgun (WGS) entry which is preliminary data.</text>
</comment>
<sequence>MDITSILENPRTYSRVYCASTLVGICTYVALIIISTPKSGAASLLRYSSPAIVLGVGQHLFQELHGISGSLSHRIIKRFDAEDLVEEKIIRRSDSLVIKVYRVVCLILNVRGVGTPWQAKHLSEFPKFYTARDGSRKPTRAWYIIRQLAIVAWQYLLLDFMYASSMETLPEDTQKIFGHGVEYTYLDATGEQWMGRFIVGVVAWAIPGRVTIDFTYRILSIVAVLSGFSSPEQWPPLFGSIWDAYTIRGFWSTFWHSYCRWTLTTISNFICRDLLRLPRPSLVERYMNVAGVFLTSAVIHMAIDAHCWGPPSKLPALAFFGSCVIGIIIEDTVQALWRRSTGSQKSGGVPAWHKLIGYLWVSFWFVMTAPWYLYHNTRLPPDDTWVVPPPVAIALSEYSITEPIPLFDFRKLHNNMASTLPPLVPEKYRWSSTGLKPGHVQRRCVGAEAIVGLESKNRKALYDLYIATSLRNVAPASMSLTLRKLKDMFELALLEARFERPEAACTASWDGEVAAIVNYQSPESDESAREWARDCVHVMPIPMNAFDLWSELEEARAASRNDKPSKSIEIFLIADVPTQRTPIPQDMTVEVLFHTNHLFWDGIGCRKFIGDIFRLLGNYVNANDGVSTKTFPWGEEIKNLNPPILDSLMLDVTTLGEEFDNKCTEYTNALVANYKSRGLKFQPGLGLPRCVIHKFSAEDSIAIVKAVKTRLGPGHTISHLTQSAIILALLDTLKPTDLTDDEAFISPTSVDGRRWMRPDIAKNFYAMCQTAAVVRVGNLKSIAVSHQDDKDVQVRALETASRDVKTSYDQWLKNPFQEALGLRVHNFEANYLHSKPIPFDGEANPLFISDGINDRFISHEIKSASTGEDLFSVESIDFLVNQSLPYLAIRLDSWKDASTLNIIYNDANYTEAEVRDYLKNIVEFMLAFKL</sequence>
<evidence type="ECO:0000256" key="1">
    <source>
        <dbReference type="ARBA" id="ARBA00004141"/>
    </source>
</evidence>
<evidence type="ECO:0000313" key="10">
    <source>
        <dbReference type="Proteomes" id="UP000265631"/>
    </source>
</evidence>
<comment type="subcellular location">
    <subcellularLocation>
        <location evidence="1">Membrane</location>
        <topology evidence="1">Multi-pass membrane protein</topology>
    </subcellularLocation>
</comment>
<gene>
    <name evidence="9" type="ORF">FIE12Z_1446</name>
</gene>
<dbReference type="GO" id="GO:0043386">
    <property type="term" value="P:mycotoxin biosynthetic process"/>
    <property type="evidence" value="ECO:0007669"/>
    <property type="project" value="InterPro"/>
</dbReference>
<dbReference type="InterPro" id="IPR032805">
    <property type="entry name" value="Wax_synthase_dom"/>
</dbReference>
<name>A0A395N2Y9_9HYPO</name>
<dbReference type="GO" id="GO:0016020">
    <property type="term" value="C:membrane"/>
    <property type="evidence" value="ECO:0007669"/>
    <property type="project" value="UniProtKB-SubCell"/>
</dbReference>
<dbReference type="GO" id="GO:0016407">
    <property type="term" value="F:acetyltransferase activity"/>
    <property type="evidence" value="ECO:0007669"/>
    <property type="project" value="InterPro"/>
</dbReference>
<evidence type="ECO:0000313" key="9">
    <source>
        <dbReference type="EMBL" id="RFN54320.1"/>
    </source>
</evidence>
<proteinExistence type="inferred from homology"/>
<evidence type="ECO:0000256" key="2">
    <source>
        <dbReference type="ARBA" id="ARBA00006439"/>
    </source>
</evidence>
<dbReference type="Gene3D" id="3.30.559.30">
    <property type="entry name" value="Nonribosomal peptide synthetase, condensation domain"/>
    <property type="match status" value="1"/>
</dbReference>
<feature type="domain" description="Wax synthase" evidence="8">
    <location>
        <begin position="234"/>
        <end position="320"/>
    </location>
</feature>
<dbReference type="Gene3D" id="3.30.559.10">
    <property type="entry name" value="Chloramphenicol acetyltransferase-like domain"/>
    <property type="match status" value="1"/>
</dbReference>
<feature type="transmembrane region" description="Helical" evidence="7">
    <location>
        <begin position="12"/>
        <end position="34"/>
    </location>
</feature>
<keyword evidence="3 9" id="KW-0808">Transferase</keyword>
<dbReference type="EMBL" id="PXXK01000028">
    <property type="protein sequence ID" value="RFN54320.1"/>
    <property type="molecule type" value="Genomic_DNA"/>
</dbReference>
<evidence type="ECO:0000256" key="4">
    <source>
        <dbReference type="ARBA" id="ARBA00022692"/>
    </source>
</evidence>
<keyword evidence="5 7" id="KW-1133">Transmembrane helix</keyword>
<dbReference type="AlphaFoldDB" id="A0A395N2Y9"/>
<evidence type="ECO:0000256" key="7">
    <source>
        <dbReference type="SAM" id="Phobius"/>
    </source>
</evidence>
<dbReference type="PANTHER" id="PTHR42034:SF1">
    <property type="entry name" value="CONDENSATION DOMAIN-CONTAINING PROTEIN"/>
    <property type="match status" value="1"/>
</dbReference>
<dbReference type="Proteomes" id="UP000265631">
    <property type="component" value="Unassembled WGS sequence"/>
</dbReference>
<dbReference type="InterPro" id="IPR023213">
    <property type="entry name" value="CAT-like_dom_sf"/>
</dbReference>
<dbReference type="InterPro" id="IPR009992">
    <property type="entry name" value="Tri3/Sat12/Sat16/Mac1"/>
</dbReference>
<protein>
    <submittedName>
        <fullName evidence="9">15-o-acetyltransferase</fullName>
    </submittedName>
</protein>
<evidence type="ECO:0000259" key="8">
    <source>
        <dbReference type="Pfam" id="PF13813"/>
    </source>
</evidence>
<dbReference type="Pfam" id="PF07428">
    <property type="entry name" value="Tri3"/>
    <property type="match status" value="1"/>
</dbReference>
<keyword evidence="10" id="KW-1185">Reference proteome</keyword>
<organism evidence="9 10">
    <name type="scientific">Fusarium flagelliforme</name>
    <dbReference type="NCBI Taxonomy" id="2675880"/>
    <lineage>
        <taxon>Eukaryota</taxon>
        <taxon>Fungi</taxon>
        <taxon>Dikarya</taxon>
        <taxon>Ascomycota</taxon>
        <taxon>Pezizomycotina</taxon>
        <taxon>Sordariomycetes</taxon>
        <taxon>Hypocreomycetidae</taxon>
        <taxon>Hypocreales</taxon>
        <taxon>Nectriaceae</taxon>
        <taxon>Fusarium</taxon>
        <taxon>Fusarium incarnatum-equiseti species complex</taxon>
    </lineage>
</organism>
<evidence type="ECO:0000256" key="3">
    <source>
        <dbReference type="ARBA" id="ARBA00022679"/>
    </source>
</evidence>
<evidence type="ECO:0000256" key="5">
    <source>
        <dbReference type="ARBA" id="ARBA00022989"/>
    </source>
</evidence>
<accession>A0A395N2Y9</accession>
<keyword evidence="6 7" id="KW-0472">Membrane</keyword>
<dbReference type="PANTHER" id="PTHR42034">
    <property type="entry name" value="CHROMOSOME 7, WHOLE GENOME SHOTGUN SEQUENCE-RELATED"/>
    <property type="match status" value="1"/>
</dbReference>
<reference evidence="9 10" key="1">
    <citation type="journal article" date="2018" name="PLoS Pathog.">
        <title>Evolution of structural diversity of trichothecenes, a family of toxins produced by plant pathogenic and entomopathogenic fungi.</title>
        <authorList>
            <person name="Proctor R.H."/>
            <person name="McCormick S.P."/>
            <person name="Kim H.S."/>
            <person name="Cardoza R.E."/>
            <person name="Stanley A.M."/>
            <person name="Lindo L."/>
            <person name="Kelly A."/>
            <person name="Brown D.W."/>
            <person name="Lee T."/>
            <person name="Vaughan M.M."/>
            <person name="Alexander N.J."/>
            <person name="Busman M."/>
            <person name="Gutierrez S."/>
        </authorList>
    </citation>
    <scope>NUCLEOTIDE SEQUENCE [LARGE SCALE GENOMIC DNA]</scope>
    <source>
        <strain evidence="9 10">NRRL 13405</strain>
    </source>
</reference>